<feature type="domain" description="ABC transmembrane type-1" evidence="8">
    <location>
        <begin position="1"/>
        <end position="113"/>
    </location>
</feature>
<protein>
    <submittedName>
        <fullName evidence="9">Putative peptide transport permease protein</fullName>
    </submittedName>
</protein>
<dbReference type="PROSITE" id="PS50928">
    <property type="entry name" value="ABC_TM1"/>
    <property type="match status" value="1"/>
</dbReference>
<name>A0A645JHS3_9ZZZZ</name>
<keyword evidence="2" id="KW-0813">Transport</keyword>
<reference evidence="9" key="1">
    <citation type="submission" date="2019-08" db="EMBL/GenBank/DDBJ databases">
        <authorList>
            <person name="Kucharzyk K."/>
            <person name="Murdoch R.W."/>
            <person name="Higgins S."/>
            <person name="Loffler F."/>
        </authorList>
    </citation>
    <scope>NUCLEOTIDE SEQUENCE</scope>
</reference>
<evidence type="ECO:0000256" key="3">
    <source>
        <dbReference type="ARBA" id="ARBA00022475"/>
    </source>
</evidence>
<dbReference type="GO" id="GO:0055085">
    <property type="term" value="P:transmembrane transport"/>
    <property type="evidence" value="ECO:0007669"/>
    <property type="project" value="InterPro"/>
</dbReference>
<evidence type="ECO:0000256" key="6">
    <source>
        <dbReference type="ARBA" id="ARBA00023136"/>
    </source>
</evidence>
<sequence>MRLIRAQVLSLREQEFVTAARAMGIKELGIVFQHIIPNVISVIIVSATLDFAGYLLYEATLSFLGFGVQPPQPTWGNMLFGANNSTVIQNFWWRWVFPALILSICIICINLIGTGLDDAIDPKSQER</sequence>
<evidence type="ECO:0000259" key="8">
    <source>
        <dbReference type="PROSITE" id="PS50928"/>
    </source>
</evidence>
<dbReference type="EMBL" id="VSSQ01141577">
    <property type="protein sequence ID" value="MPN62897.1"/>
    <property type="molecule type" value="Genomic_DNA"/>
</dbReference>
<dbReference type="CDD" id="cd06261">
    <property type="entry name" value="TM_PBP2"/>
    <property type="match status" value="1"/>
</dbReference>
<keyword evidence="4 7" id="KW-0812">Transmembrane</keyword>
<evidence type="ECO:0000256" key="4">
    <source>
        <dbReference type="ARBA" id="ARBA00022692"/>
    </source>
</evidence>
<dbReference type="GO" id="GO:0005886">
    <property type="term" value="C:plasma membrane"/>
    <property type="evidence" value="ECO:0007669"/>
    <property type="project" value="UniProtKB-SubCell"/>
</dbReference>
<dbReference type="PANTHER" id="PTHR43386">
    <property type="entry name" value="OLIGOPEPTIDE TRANSPORT SYSTEM PERMEASE PROTEIN APPC"/>
    <property type="match status" value="1"/>
</dbReference>
<feature type="transmembrane region" description="Helical" evidence="7">
    <location>
        <begin position="92"/>
        <end position="113"/>
    </location>
</feature>
<dbReference type="Gene3D" id="1.10.3720.10">
    <property type="entry name" value="MetI-like"/>
    <property type="match status" value="1"/>
</dbReference>
<keyword evidence="6 7" id="KW-0472">Membrane</keyword>
<dbReference type="PANTHER" id="PTHR43386:SF1">
    <property type="entry name" value="D,D-DIPEPTIDE TRANSPORT SYSTEM PERMEASE PROTEIN DDPC-RELATED"/>
    <property type="match status" value="1"/>
</dbReference>
<evidence type="ECO:0000313" key="9">
    <source>
        <dbReference type="EMBL" id="MPN62897.1"/>
    </source>
</evidence>
<comment type="subcellular location">
    <subcellularLocation>
        <location evidence="1">Cell membrane</location>
        <topology evidence="1">Multi-pass membrane protein</topology>
    </subcellularLocation>
</comment>
<keyword evidence="5 7" id="KW-1133">Transmembrane helix</keyword>
<dbReference type="SUPFAM" id="SSF161098">
    <property type="entry name" value="MetI-like"/>
    <property type="match status" value="1"/>
</dbReference>
<accession>A0A645JHS3</accession>
<dbReference type="InterPro" id="IPR050366">
    <property type="entry name" value="BP-dependent_transpt_permease"/>
</dbReference>
<proteinExistence type="predicted"/>
<evidence type="ECO:0000256" key="1">
    <source>
        <dbReference type="ARBA" id="ARBA00004651"/>
    </source>
</evidence>
<comment type="caution">
    <text evidence="9">The sequence shown here is derived from an EMBL/GenBank/DDBJ whole genome shotgun (WGS) entry which is preliminary data.</text>
</comment>
<dbReference type="Pfam" id="PF00528">
    <property type="entry name" value="BPD_transp_1"/>
    <property type="match status" value="1"/>
</dbReference>
<dbReference type="AlphaFoldDB" id="A0A645JHS3"/>
<evidence type="ECO:0000256" key="2">
    <source>
        <dbReference type="ARBA" id="ARBA00022448"/>
    </source>
</evidence>
<gene>
    <name evidence="9" type="ORF">SDC9_210650</name>
</gene>
<evidence type="ECO:0000256" key="5">
    <source>
        <dbReference type="ARBA" id="ARBA00022989"/>
    </source>
</evidence>
<organism evidence="9">
    <name type="scientific">bioreactor metagenome</name>
    <dbReference type="NCBI Taxonomy" id="1076179"/>
    <lineage>
        <taxon>unclassified sequences</taxon>
        <taxon>metagenomes</taxon>
        <taxon>ecological metagenomes</taxon>
    </lineage>
</organism>
<dbReference type="InterPro" id="IPR000515">
    <property type="entry name" value="MetI-like"/>
</dbReference>
<feature type="transmembrane region" description="Helical" evidence="7">
    <location>
        <begin position="35"/>
        <end position="57"/>
    </location>
</feature>
<evidence type="ECO:0000256" key="7">
    <source>
        <dbReference type="SAM" id="Phobius"/>
    </source>
</evidence>
<keyword evidence="3" id="KW-1003">Cell membrane</keyword>
<dbReference type="InterPro" id="IPR035906">
    <property type="entry name" value="MetI-like_sf"/>
</dbReference>